<reference evidence="3" key="1">
    <citation type="journal article" date="2011" name="Nat. Commun.">
        <title>Effector diversification within compartments of the Leptosphaeria maculans genome affected by Repeat-Induced Point mutations.</title>
        <authorList>
            <person name="Rouxel T."/>
            <person name="Grandaubert J."/>
            <person name="Hane J.K."/>
            <person name="Hoede C."/>
            <person name="van de Wouw A.P."/>
            <person name="Couloux A."/>
            <person name="Dominguez V."/>
            <person name="Anthouard V."/>
            <person name="Bally P."/>
            <person name="Bourras S."/>
            <person name="Cozijnsen A.J."/>
            <person name="Ciuffetti L.M."/>
            <person name="Degrave A."/>
            <person name="Dilmaghani A."/>
            <person name="Duret L."/>
            <person name="Fudal I."/>
            <person name="Goodwin S.B."/>
            <person name="Gout L."/>
            <person name="Glaser N."/>
            <person name="Linglin J."/>
            <person name="Kema G.H.J."/>
            <person name="Lapalu N."/>
            <person name="Lawrence C.B."/>
            <person name="May K."/>
            <person name="Meyer M."/>
            <person name="Ollivier B."/>
            <person name="Poulain J."/>
            <person name="Schoch C.L."/>
            <person name="Simon A."/>
            <person name="Spatafora J.W."/>
            <person name="Stachowiak A."/>
            <person name="Turgeon B.G."/>
            <person name="Tyler B.M."/>
            <person name="Vincent D."/>
            <person name="Weissenbach J."/>
            <person name="Amselem J."/>
            <person name="Quesneville H."/>
            <person name="Oliver R.P."/>
            <person name="Wincker P."/>
            <person name="Balesdent M.-H."/>
            <person name="Howlett B.J."/>
        </authorList>
    </citation>
    <scope>NUCLEOTIDE SEQUENCE [LARGE SCALE GENOMIC DNA]</scope>
    <source>
        <strain evidence="3">JN3 / isolate v23.1.3 / race Av1-4-5-6-7-8</strain>
    </source>
</reference>
<gene>
    <name evidence="2" type="ORF">LEMA_P111250.1</name>
</gene>
<dbReference type="SUPFAM" id="SSF53098">
    <property type="entry name" value="Ribonuclease H-like"/>
    <property type="match status" value="1"/>
</dbReference>
<dbReference type="PANTHER" id="PTHR28083">
    <property type="entry name" value="GOOD FOR FULL DBP5 ACTIVITY PROTEIN 2"/>
    <property type="match status" value="1"/>
</dbReference>
<feature type="domain" description="Gfd2/YDR514C-like C-terminal" evidence="1">
    <location>
        <begin position="48"/>
        <end position="233"/>
    </location>
</feature>
<dbReference type="InterPro" id="IPR048519">
    <property type="entry name" value="Gfd2/YDR514C-like_C"/>
</dbReference>
<evidence type="ECO:0000313" key="2">
    <source>
        <dbReference type="EMBL" id="CBX96206.1"/>
    </source>
</evidence>
<name>E4ZXW1_LEPMJ</name>
<dbReference type="Gene3D" id="3.30.420.10">
    <property type="entry name" value="Ribonuclease H-like superfamily/Ribonuclease H"/>
    <property type="match status" value="1"/>
</dbReference>
<dbReference type="InParanoid" id="E4ZXW1"/>
<dbReference type="VEuPathDB" id="FungiDB:LEMA_P111250.1"/>
<dbReference type="GeneID" id="13289869"/>
<evidence type="ECO:0000313" key="3">
    <source>
        <dbReference type="Proteomes" id="UP000002668"/>
    </source>
</evidence>
<proteinExistence type="predicted"/>
<dbReference type="PANTHER" id="PTHR28083:SF1">
    <property type="entry name" value="GOOD FOR FULL DBP5 ACTIVITY PROTEIN 2"/>
    <property type="match status" value="1"/>
</dbReference>
<dbReference type="GO" id="GO:0003676">
    <property type="term" value="F:nucleic acid binding"/>
    <property type="evidence" value="ECO:0007669"/>
    <property type="project" value="InterPro"/>
</dbReference>
<dbReference type="HOGENOM" id="CLU_787565_0_0_1"/>
<dbReference type="EMBL" id="FP929128">
    <property type="protein sequence ID" value="CBX96206.1"/>
    <property type="molecule type" value="Genomic_DNA"/>
</dbReference>
<dbReference type="InterPro" id="IPR036397">
    <property type="entry name" value="RNaseH_sf"/>
</dbReference>
<dbReference type="OrthoDB" id="5953249at2759"/>
<accession>E4ZXW1</accession>
<dbReference type="Proteomes" id="UP000002668">
    <property type="component" value="Genome"/>
</dbReference>
<protein>
    <recommendedName>
        <fullName evidence="1">Gfd2/YDR514C-like C-terminal domain-containing protein</fullName>
    </recommendedName>
</protein>
<dbReference type="STRING" id="985895.E4ZXW1"/>
<dbReference type="Pfam" id="PF21762">
    <property type="entry name" value="DEDDh_C"/>
    <property type="match status" value="1"/>
</dbReference>
<evidence type="ECO:0000259" key="1">
    <source>
        <dbReference type="Pfam" id="PF21762"/>
    </source>
</evidence>
<dbReference type="OMA" id="ENEFEHI"/>
<sequence length="366" mass="40613">MEITDYIPHDWNSFLAGFLLARSDVTILRHFLGFPIVGAPALLNEAAVVCIDTEWWQKEPNPTTEIGVAELITEDLTLIPHAENILTGMHVAHARIKSTAHLLNSFVGAGDPEKFHFGTTRFVSMTEAQSIVENTFARPRQSSDDAQLQPIILIGHAVDNEFEVLERTFGVDLRSFGTIIKVIDTQEMARNAGIKGPNGPNIGLRDLLAYFNVKVPNLHTAGNDAAGTMIAAVLLGLQSIMYPLKDGPPSANLFGREIQDVVDDVMTLAKSRPAPTWGQPLFCTRCDRDNHSRHSCYAKVACIICQHSRVVRLYNAARTHTTDRCLYQYLDLPPAEYTELHHKAIIAHERAAFQTWIGPRNGSMLI</sequence>
<keyword evidence="3" id="KW-1185">Reference proteome</keyword>
<dbReference type="GO" id="GO:0005634">
    <property type="term" value="C:nucleus"/>
    <property type="evidence" value="ECO:0007669"/>
    <property type="project" value="TreeGrafter"/>
</dbReference>
<dbReference type="InterPro" id="IPR040151">
    <property type="entry name" value="Gfd2/YDR514C-like"/>
</dbReference>
<dbReference type="eggNOG" id="ENOG502QTQR">
    <property type="taxonomic scope" value="Eukaryota"/>
</dbReference>
<organism evidence="3">
    <name type="scientific">Leptosphaeria maculans (strain JN3 / isolate v23.1.3 / race Av1-4-5-6-7-8)</name>
    <name type="common">Blackleg fungus</name>
    <name type="synonym">Phoma lingam</name>
    <dbReference type="NCBI Taxonomy" id="985895"/>
    <lineage>
        <taxon>Eukaryota</taxon>
        <taxon>Fungi</taxon>
        <taxon>Dikarya</taxon>
        <taxon>Ascomycota</taxon>
        <taxon>Pezizomycotina</taxon>
        <taxon>Dothideomycetes</taxon>
        <taxon>Pleosporomycetidae</taxon>
        <taxon>Pleosporales</taxon>
        <taxon>Pleosporineae</taxon>
        <taxon>Leptosphaeriaceae</taxon>
        <taxon>Plenodomus</taxon>
        <taxon>Plenodomus lingam/Leptosphaeria maculans species complex</taxon>
    </lineage>
</organism>
<dbReference type="AlphaFoldDB" id="E4ZXW1"/>
<dbReference type="InterPro" id="IPR012337">
    <property type="entry name" value="RNaseH-like_sf"/>
</dbReference>